<evidence type="ECO:0000313" key="1">
    <source>
        <dbReference type="EMBL" id="CAD9371433.1"/>
    </source>
</evidence>
<sequence length="315" mass="35914">MNLCTKIVLLLRKNNTDMDWGVFFKEPDSFILSLLWSQYQSIGSSVGLWITCGNDPDAITHSFYDYKTSKHFWREVMEKAGMLMPCVKGRWMKGDLTIFHELDCDLVLKITDSYLGIGDKFLDFGKDYNGKEDVERMLKEDMFQGPLGTMDDYNDKDVLLLELVRPDEVHGVHSFDILTLMTANGPKVLSVLYWGDCTNSSSHSARAGYTVDVVSETIYGPASWYSVPFATMEPKLVGTKLPGIKGACEKALLAHAESYERFPHLKMIGWDAMYLKNKDIVFFEGNFASARIPRRIFLGHKQLILFLTTYTWPFA</sequence>
<accession>A0A7S2ALH1</accession>
<evidence type="ECO:0008006" key="2">
    <source>
        <dbReference type="Google" id="ProtNLM"/>
    </source>
</evidence>
<gene>
    <name evidence="1" type="ORF">DSPE1174_LOCUS1210</name>
</gene>
<dbReference type="EMBL" id="HBGS01002344">
    <property type="protein sequence ID" value="CAD9371433.1"/>
    <property type="molecule type" value="Transcribed_RNA"/>
</dbReference>
<protein>
    <recommendedName>
        <fullName evidence="2">Alpha-L-glutamate ligase-related protein ATP-grasp domain-containing protein</fullName>
    </recommendedName>
</protein>
<organism evidence="1">
    <name type="scientific">Octactis speculum</name>
    <dbReference type="NCBI Taxonomy" id="3111310"/>
    <lineage>
        <taxon>Eukaryota</taxon>
        <taxon>Sar</taxon>
        <taxon>Stramenopiles</taxon>
        <taxon>Ochrophyta</taxon>
        <taxon>Dictyochophyceae</taxon>
        <taxon>Dictyochales</taxon>
        <taxon>Dictyochaceae</taxon>
        <taxon>Octactis</taxon>
    </lineage>
</organism>
<name>A0A7S2ALH1_9STRA</name>
<reference evidence="1" key="1">
    <citation type="submission" date="2021-01" db="EMBL/GenBank/DDBJ databases">
        <authorList>
            <person name="Corre E."/>
            <person name="Pelletier E."/>
            <person name="Niang G."/>
            <person name="Scheremetjew M."/>
            <person name="Finn R."/>
            <person name="Kale V."/>
            <person name="Holt S."/>
            <person name="Cochrane G."/>
            <person name="Meng A."/>
            <person name="Brown T."/>
            <person name="Cohen L."/>
        </authorList>
    </citation>
    <scope>NUCLEOTIDE SEQUENCE</scope>
    <source>
        <strain evidence="1">CCMP1381</strain>
    </source>
</reference>
<proteinExistence type="predicted"/>
<dbReference type="AlphaFoldDB" id="A0A7S2ALH1"/>